<evidence type="ECO:0000313" key="1">
    <source>
        <dbReference type="EMBL" id="KAG8188713.1"/>
    </source>
</evidence>
<comment type="caution">
    <text evidence="1">The sequence shown here is derived from an EMBL/GenBank/DDBJ whole genome shotgun (WGS) entry which is preliminary data.</text>
</comment>
<evidence type="ECO:0000313" key="2">
    <source>
        <dbReference type="Proteomes" id="UP000827092"/>
    </source>
</evidence>
<keyword evidence="2" id="KW-1185">Reference proteome</keyword>
<accession>A0AAV6UYL4</accession>
<proteinExistence type="predicted"/>
<dbReference type="AlphaFoldDB" id="A0AAV6UYL4"/>
<dbReference type="EMBL" id="JAFNEN010000233">
    <property type="protein sequence ID" value="KAG8188713.1"/>
    <property type="molecule type" value="Genomic_DNA"/>
</dbReference>
<gene>
    <name evidence="1" type="ORF">JTE90_003969</name>
</gene>
<reference evidence="1 2" key="1">
    <citation type="journal article" date="2022" name="Nat. Ecol. Evol.">
        <title>A masculinizing supergene underlies an exaggerated male reproductive morph in a spider.</title>
        <authorList>
            <person name="Hendrickx F."/>
            <person name="De Corte Z."/>
            <person name="Sonet G."/>
            <person name="Van Belleghem S.M."/>
            <person name="Kostlbacher S."/>
            <person name="Vangestel C."/>
        </authorList>
    </citation>
    <scope>NUCLEOTIDE SEQUENCE [LARGE SCALE GENOMIC DNA]</scope>
    <source>
        <strain evidence="1">W744_W776</strain>
    </source>
</reference>
<dbReference type="Proteomes" id="UP000827092">
    <property type="component" value="Unassembled WGS sequence"/>
</dbReference>
<sequence length="118" mass="13658">MDIQKKSVSFLQVPGKKGGRGLYRRVIRNLQDQIAVCRTDRAINTYRKHLCVWPNVESTPVPPIQQRLLHDLQREISIAASSCRPILRSSKRIQINLRTPQGMNGKIFVRFWRTVGYS</sequence>
<organism evidence="1 2">
    <name type="scientific">Oedothorax gibbosus</name>
    <dbReference type="NCBI Taxonomy" id="931172"/>
    <lineage>
        <taxon>Eukaryota</taxon>
        <taxon>Metazoa</taxon>
        <taxon>Ecdysozoa</taxon>
        <taxon>Arthropoda</taxon>
        <taxon>Chelicerata</taxon>
        <taxon>Arachnida</taxon>
        <taxon>Araneae</taxon>
        <taxon>Araneomorphae</taxon>
        <taxon>Entelegynae</taxon>
        <taxon>Araneoidea</taxon>
        <taxon>Linyphiidae</taxon>
        <taxon>Erigoninae</taxon>
        <taxon>Oedothorax</taxon>
    </lineage>
</organism>
<name>A0AAV6UYL4_9ARAC</name>
<protein>
    <submittedName>
        <fullName evidence="1">Uncharacterized protein</fullName>
    </submittedName>
</protein>